<organism evidence="2">
    <name type="scientific">Hexamita inflata</name>
    <dbReference type="NCBI Taxonomy" id="28002"/>
    <lineage>
        <taxon>Eukaryota</taxon>
        <taxon>Metamonada</taxon>
        <taxon>Diplomonadida</taxon>
        <taxon>Hexamitidae</taxon>
        <taxon>Hexamitinae</taxon>
        <taxon>Hexamita</taxon>
    </lineage>
</organism>
<feature type="coiled-coil region" evidence="1">
    <location>
        <begin position="116"/>
        <end position="143"/>
    </location>
</feature>
<evidence type="ECO:0000313" key="3">
    <source>
        <dbReference type="EMBL" id="CAL5988456.1"/>
    </source>
</evidence>
<gene>
    <name evidence="3" type="ORF">HINF_LOCUS10384</name>
    <name evidence="2" type="ORF">HINF_LOCUS64946</name>
</gene>
<accession>A0AA86RMH9</accession>
<dbReference type="EMBL" id="CAXDID020000022">
    <property type="protein sequence ID" value="CAL5988456.1"/>
    <property type="molecule type" value="Genomic_DNA"/>
</dbReference>
<name>A0AA86RMH9_9EUKA</name>
<protein>
    <submittedName>
        <fullName evidence="2">Uncharacterized protein</fullName>
    </submittedName>
</protein>
<evidence type="ECO:0000256" key="1">
    <source>
        <dbReference type="SAM" id="Coils"/>
    </source>
</evidence>
<reference evidence="3 4" key="2">
    <citation type="submission" date="2024-07" db="EMBL/GenBank/DDBJ databases">
        <authorList>
            <person name="Akdeniz Z."/>
        </authorList>
    </citation>
    <scope>NUCLEOTIDE SEQUENCE [LARGE SCALE GENOMIC DNA]</scope>
</reference>
<comment type="caution">
    <text evidence="2">The sequence shown here is derived from an EMBL/GenBank/DDBJ whole genome shotgun (WGS) entry which is preliminary data.</text>
</comment>
<reference evidence="2" key="1">
    <citation type="submission" date="2023-06" db="EMBL/GenBank/DDBJ databases">
        <authorList>
            <person name="Kurt Z."/>
        </authorList>
    </citation>
    <scope>NUCLEOTIDE SEQUENCE</scope>
</reference>
<evidence type="ECO:0000313" key="2">
    <source>
        <dbReference type="EMBL" id="CAI9977301.1"/>
    </source>
</evidence>
<keyword evidence="1" id="KW-0175">Coiled coil</keyword>
<evidence type="ECO:0000313" key="4">
    <source>
        <dbReference type="Proteomes" id="UP001642409"/>
    </source>
</evidence>
<proteinExistence type="predicted"/>
<dbReference type="EMBL" id="CATOUU010001177">
    <property type="protein sequence ID" value="CAI9977301.1"/>
    <property type="molecule type" value="Genomic_DNA"/>
</dbReference>
<dbReference type="Proteomes" id="UP001642409">
    <property type="component" value="Unassembled WGS sequence"/>
</dbReference>
<dbReference type="AlphaFoldDB" id="A0AA86RMH9"/>
<keyword evidence="4" id="KW-1185">Reference proteome</keyword>
<sequence>MQQNMGIVEQLIHDGRILKCLFLSQDEKLYQQYVSQQLFPALNLQTLPCKSEPVVPQLESLTRTLKLQNPQTGKSQYSTNTDTQQIKLQLTRLRKLCQSMNASKSLTTQQIQMKNVEQVSENLMKLMDNCGQLLQKIQEKTEQLKVQNQLGAFVGKLQIKPLDRL</sequence>